<dbReference type="PROSITE" id="PS50110">
    <property type="entry name" value="RESPONSE_REGULATORY"/>
    <property type="match status" value="1"/>
</dbReference>
<dbReference type="InterPro" id="IPR050595">
    <property type="entry name" value="Bact_response_regulator"/>
</dbReference>
<evidence type="ECO:0000313" key="3">
    <source>
        <dbReference type="EMBL" id="VAX35681.1"/>
    </source>
</evidence>
<dbReference type="SUPFAM" id="SSF52172">
    <property type="entry name" value="CheY-like"/>
    <property type="match status" value="1"/>
</dbReference>
<reference evidence="3" key="1">
    <citation type="submission" date="2018-06" db="EMBL/GenBank/DDBJ databases">
        <authorList>
            <person name="Zhirakovskaya E."/>
        </authorList>
    </citation>
    <scope>NUCLEOTIDE SEQUENCE</scope>
</reference>
<dbReference type="PANTHER" id="PTHR44591:SF3">
    <property type="entry name" value="RESPONSE REGULATORY DOMAIN-CONTAINING PROTEIN"/>
    <property type="match status" value="1"/>
</dbReference>
<dbReference type="PANTHER" id="PTHR44591">
    <property type="entry name" value="STRESS RESPONSE REGULATOR PROTEIN 1"/>
    <property type="match status" value="1"/>
</dbReference>
<organism evidence="3">
    <name type="scientific">hydrothermal vent metagenome</name>
    <dbReference type="NCBI Taxonomy" id="652676"/>
    <lineage>
        <taxon>unclassified sequences</taxon>
        <taxon>metagenomes</taxon>
        <taxon>ecological metagenomes</taxon>
    </lineage>
</organism>
<dbReference type="GO" id="GO:0000160">
    <property type="term" value="P:phosphorelay signal transduction system"/>
    <property type="evidence" value="ECO:0007669"/>
    <property type="project" value="InterPro"/>
</dbReference>
<evidence type="ECO:0000256" key="1">
    <source>
        <dbReference type="ARBA" id="ARBA00022553"/>
    </source>
</evidence>
<dbReference type="Gene3D" id="3.40.50.2300">
    <property type="match status" value="1"/>
</dbReference>
<dbReference type="SMART" id="SM00448">
    <property type="entry name" value="REC"/>
    <property type="match status" value="1"/>
</dbReference>
<feature type="domain" description="Response regulatory" evidence="2">
    <location>
        <begin position="3"/>
        <end position="115"/>
    </location>
</feature>
<dbReference type="EMBL" id="UOGJ01000070">
    <property type="protein sequence ID" value="VAX35681.1"/>
    <property type="molecule type" value="Genomic_DNA"/>
</dbReference>
<protein>
    <recommendedName>
        <fullName evidence="2">Response regulatory domain-containing protein</fullName>
    </recommendedName>
</protein>
<gene>
    <name evidence="3" type="ORF">MNBD_UNCLBAC01-1178</name>
</gene>
<evidence type="ECO:0000259" key="2">
    <source>
        <dbReference type="PROSITE" id="PS50110"/>
    </source>
</evidence>
<keyword evidence="1" id="KW-0597">Phosphoprotein</keyword>
<proteinExistence type="predicted"/>
<dbReference type="InterPro" id="IPR001789">
    <property type="entry name" value="Sig_transdc_resp-reg_receiver"/>
</dbReference>
<name>A0A3B1DA14_9ZZZZ</name>
<dbReference type="InterPro" id="IPR011006">
    <property type="entry name" value="CheY-like_superfamily"/>
</dbReference>
<dbReference type="Pfam" id="PF00072">
    <property type="entry name" value="Response_reg"/>
    <property type="match status" value="1"/>
</dbReference>
<sequence length="117" mass="13585">MQTILVIDDEDRIRKTYKNFFENKGYKVIDASNIVDARKYLKAFSIDLILLDINMGEFGGDVLYEVAKSFHQDIKIIVSSVYPVEDQKKLMPQAADYFDKSEGTRVLMEKVEKILIR</sequence>
<accession>A0A3B1DA14</accession>
<dbReference type="AlphaFoldDB" id="A0A3B1DA14"/>